<dbReference type="InterPro" id="IPR036909">
    <property type="entry name" value="Cyt_c-like_dom_sf"/>
</dbReference>
<evidence type="ECO:0000313" key="3">
    <source>
        <dbReference type="Proteomes" id="UP001597413"/>
    </source>
</evidence>
<name>A0ABW5A613_9RHOB</name>
<keyword evidence="1" id="KW-0732">Signal</keyword>
<gene>
    <name evidence="2" type="ORF">ACFSM0_04630</name>
</gene>
<dbReference type="Proteomes" id="UP001597413">
    <property type="component" value="Unassembled WGS sequence"/>
</dbReference>
<proteinExistence type="predicted"/>
<dbReference type="PROSITE" id="PS51257">
    <property type="entry name" value="PROKAR_LIPOPROTEIN"/>
    <property type="match status" value="1"/>
</dbReference>
<evidence type="ECO:0000256" key="1">
    <source>
        <dbReference type="SAM" id="SignalP"/>
    </source>
</evidence>
<dbReference type="EMBL" id="JBHUIX010000004">
    <property type="protein sequence ID" value="MFD2173374.1"/>
    <property type="molecule type" value="Genomic_DNA"/>
</dbReference>
<sequence>MRVDLTVFALVLAGLAACAPLAQGLPPAAQDYQDYCAGCHGTGGEPGPIAQELHLRPVSLADLTMMNDGNFPEARVMSKIVGHKAHGELIGAEAGNMPPFAPMLEGPTVLYDSGDGVETPTPLRLVRLMEYVRAMQQ</sequence>
<reference evidence="3" key="1">
    <citation type="journal article" date="2019" name="Int. J. Syst. Evol. Microbiol.">
        <title>The Global Catalogue of Microorganisms (GCM) 10K type strain sequencing project: providing services to taxonomists for standard genome sequencing and annotation.</title>
        <authorList>
            <consortium name="The Broad Institute Genomics Platform"/>
            <consortium name="The Broad Institute Genome Sequencing Center for Infectious Disease"/>
            <person name="Wu L."/>
            <person name="Ma J."/>
        </authorList>
    </citation>
    <scope>NUCLEOTIDE SEQUENCE [LARGE SCALE GENOMIC DNA]</scope>
    <source>
        <strain evidence="3">CCUG 55131</strain>
    </source>
</reference>
<dbReference type="SUPFAM" id="SSF46626">
    <property type="entry name" value="Cytochrome c"/>
    <property type="match status" value="1"/>
</dbReference>
<dbReference type="RefSeq" id="WP_377387792.1">
    <property type="nucleotide sequence ID" value="NZ_JBHUIX010000004.1"/>
</dbReference>
<organism evidence="2 3">
    <name type="scientific">Rhodobacter lacus</name>
    <dbReference type="NCBI Taxonomy" id="1641972"/>
    <lineage>
        <taxon>Bacteria</taxon>
        <taxon>Pseudomonadati</taxon>
        <taxon>Pseudomonadota</taxon>
        <taxon>Alphaproteobacteria</taxon>
        <taxon>Rhodobacterales</taxon>
        <taxon>Rhodobacter group</taxon>
        <taxon>Rhodobacter</taxon>
    </lineage>
</organism>
<feature type="signal peptide" evidence="1">
    <location>
        <begin position="1"/>
        <end position="24"/>
    </location>
</feature>
<dbReference type="Gene3D" id="1.10.760.10">
    <property type="entry name" value="Cytochrome c-like domain"/>
    <property type="match status" value="1"/>
</dbReference>
<evidence type="ECO:0000313" key="2">
    <source>
        <dbReference type="EMBL" id="MFD2173374.1"/>
    </source>
</evidence>
<comment type="caution">
    <text evidence="2">The sequence shown here is derived from an EMBL/GenBank/DDBJ whole genome shotgun (WGS) entry which is preliminary data.</text>
</comment>
<protein>
    <submittedName>
        <fullName evidence="2">C-type cytochrome</fullName>
    </submittedName>
</protein>
<accession>A0ABW5A613</accession>
<keyword evidence="3" id="KW-1185">Reference proteome</keyword>
<feature type="chain" id="PRO_5045458460" evidence="1">
    <location>
        <begin position="25"/>
        <end position="137"/>
    </location>
</feature>